<dbReference type="PROSITE" id="PS50104">
    <property type="entry name" value="TIR"/>
    <property type="match status" value="1"/>
</dbReference>
<dbReference type="EMBL" id="CAJOBA010005461">
    <property type="protein sequence ID" value="CAF3744175.1"/>
    <property type="molecule type" value="Genomic_DNA"/>
</dbReference>
<dbReference type="Proteomes" id="UP000663829">
    <property type="component" value="Unassembled WGS sequence"/>
</dbReference>
<keyword evidence="7" id="KW-1185">Reference proteome</keyword>
<dbReference type="EMBL" id="CAJOBC010080598">
    <property type="protein sequence ID" value="CAF4273122.1"/>
    <property type="molecule type" value="Genomic_DNA"/>
</dbReference>
<protein>
    <recommendedName>
        <fullName evidence="2">TIR domain-containing protein</fullName>
    </recommendedName>
</protein>
<evidence type="ECO:0000313" key="6">
    <source>
        <dbReference type="EMBL" id="CAF4273122.1"/>
    </source>
</evidence>
<proteinExistence type="predicted"/>
<dbReference type="SUPFAM" id="SSF52200">
    <property type="entry name" value="Toll/Interleukin receptor TIR domain"/>
    <property type="match status" value="1"/>
</dbReference>
<evidence type="ECO:0000313" key="5">
    <source>
        <dbReference type="EMBL" id="CAF3744175.1"/>
    </source>
</evidence>
<name>A0A815JGM8_9BILA</name>
<dbReference type="Proteomes" id="UP000681722">
    <property type="component" value="Unassembled WGS sequence"/>
</dbReference>
<feature type="compositionally biased region" description="Polar residues" evidence="1">
    <location>
        <begin position="292"/>
        <end position="301"/>
    </location>
</feature>
<evidence type="ECO:0000256" key="1">
    <source>
        <dbReference type="SAM" id="MobiDB-lite"/>
    </source>
</evidence>
<evidence type="ECO:0000259" key="2">
    <source>
        <dbReference type="PROSITE" id="PS50104"/>
    </source>
</evidence>
<dbReference type="PANTHER" id="PTHR46270:SF2">
    <property type="entry name" value="TIR DOMAIN-CONTAINING PROTEIN"/>
    <property type="match status" value="1"/>
</dbReference>
<dbReference type="Proteomes" id="UP000682733">
    <property type="component" value="Unassembled WGS sequence"/>
</dbReference>
<dbReference type="EMBL" id="CAJNOK010005455">
    <property type="protein sequence ID" value="CAF0972896.1"/>
    <property type="molecule type" value="Genomic_DNA"/>
</dbReference>
<feature type="region of interest" description="Disordered" evidence="1">
    <location>
        <begin position="290"/>
        <end position="318"/>
    </location>
</feature>
<dbReference type="EMBL" id="CAJNOQ010016366">
    <property type="protein sequence ID" value="CAF1379498.1"/>
    <property type="molecule type" value="Genomic_DNA"/>
</dbReference>
<feature type="compositionally biased region" description="Low complexity" evidence="1">
    <location>
        <begin position="302"/>
        <end position="318"/>
    </location>
</feature>
<dbReference type="Gene3D" id="3.40.50.10140">
    <property type="entry name" value="Toll/interleukin-1 receptor homology (TIR) domain"/>
    <property type="match status" value="1"/>
</dbReference>
<organism evidence="4 7">
    <name type="scientific">Didymodactylos carnosus</name>
    <dbReference type="NCBI Taxonomy" id="1234261"/>
    <lineage>
        <taxon>Eukaryota</taxon>
        <taxon>Metazoa</taxon>
        <taxon>Spiralia</taxon>
        <taxon>Gnathifera</taxon>
        <taxon>Rotifera</taxon>
        <taxon>Eurotatoria</taxon>
        <taxon>Bdelloidea</taxon>
        <taxon>Philodinida</taxon>
        <taxon>Philodinidae</taxon>
        <taxon>Didymodactylos</taxon>
    </lineage>
</organism>
<gene>
    <name evidence="4" type="ORF">GPM918_LOCUS32258</name>
    <name evidence="3" type="ORF">OVA965_LOCUS13193</name>
    <name evidence="6" type="ORF">SRO942_LOCUS32923</name>
    <name evidence="5" type="ORF">TMI583_LOCUS13196</name>
</gene>
<comment type="caution">
    <text evidence="4">The sequence shown here is derived from an EMBL/GenBank/DDBJ whole genome shotgun (WGS) entry which is preliminary data.</text>
</comment>
<evidence type="ECO:0000313" key="3">
    <source>
        <dbReference type="EMBL" id="CAF0972896.1"/>
    </source>
</evidence>
<dbReference type="InterPro" id="IPR000157">
    <property type="entry name" value="TIR_dom"/>
</dbReference>
<sequence>MDTLYSAESNSNDNERIQLVKTIIKDDETETKNKFDLMISYCWAEKKIAKNIYENLVTSGYHLWFDEDKMHGSTLSAMADAIENSQCILVCMSDNYKRSNNCHCEAEYVYVKQRKIIPILAQSKYKADGWLGFLCGSRLYIDFTKYDFQIAFDRLIKEIFNIFKNKTETKTLIAQPAPIAKLSSPQQPSQEIIIMNCLFKEKYVKDWSYNDIVNWCNENNLLAFPKLLLHYDGNSLILFYEKLCKTNIDNIFNLLQKLSTDSNLSILDLIRFQTQLEKKMNEDEKNMKNLNVEQTNPSNTVNNNKPKQKSSSKSCCII</sequence>
<dbReference type="InterPro" id="IPR035897">
    <property type="entry name" value="Toll_tir_struct_dom_sf"/>
</dbReference>
<reference evidence="4" key="1">
    <citation type="submission" date="2021-02" db="EMBL/GenBank/DDBJ databases">
        <authorList>
            <person name="Nowell W R."/>
        </authorList>
    </citation>
    <scope>NUCLEOTIDE SEQUENCE</scope>
</reference>
<dbReference type="PANTHER" id="PTHR46270">
    <property type="entry name" value="ARMADILLO-TYPE FOLD-RELATED"/>
    <property type="match status" value="1"/>
</dbReference>
<feature type="domain" description="TIR" evidence="2">
    <location>
        <begin position="33"/>
        <end position="163"/>
    </location>
</feature>
<accession>A0A815JGM8</accession>
<evidence type="ECO:0000313" key="7">
    <source>
        <dbReference type="Proteomes" id="UP000663829"/>
    </source>
</evidence>
<evidence type="ECO:0000313" key="4">
    <source>
        <dbReference type="EMBL" id="CAF1379498.1"/>
    </source>
</evidence>
<dbReference type="OrthoDB" id="9978456at2759"/>
<dbReference type="AlphaFoldDB" id="A0A815JGM8"/>
<dbReference type="Pfam" id="PF13676">
    <property type="entry name" value="TIR_2"/>
    <property type="match status" value="1"/>
</dbReference>
<dbReference type="Proteomes" id="UP000677228">
    <property type="component" value="Unassembled WGS sequence"/>
</dbReference>
<dbReference type="GO" id="GO:0007165">
    <property type="term" value="P:signal transduction"/>
    <property type="evidence" value="ECO:0007669"/>
    <property type="project" value="InterPro"/>
</dbReference>